<evidence type="ECO:0000256" key="10">
    <source>
        <dbReference type="RuleBase" id="RU000461"/>
    </source>
</evidence>
<evidence type="ECO:0000256" key="2">
    <source>
        <dbReference type="ARBA" id="ARBA00005179"/>
    </source>
</evidence>
<dbReference type="GO" id="GO:0005506">
    <property type="term" value="F:iron ion binding"/>
    <property type="evidence" value="ECO:0007669"/>
    <property type="project" value="InterPro"/>
</dbReference>
<evidence type="ECO:0000256" key="7">
    <source>
        <dbReference type="ARBA" id="ARBA00023004"/>
    </source>
</evidence>
<keyword evidence="11" id="KW-0812">Transmembrane</keyword>
<feature type="binding site" description="axial binding residue" evidence="9">
    <location>
        <position position="448"/>
    </location>
    <ligand>
        <name>heme</name>
        <dbReference type="ChEBI" id="CHEBI:30413"/>
    </ligand>
    <ligandPart>
        <name>Fe</name>
        <dbReference type="ChEBI" id="CHEBI:18248"/>
    </ligandPart>
</feature>
<dbReference type="InterPro" id="IPR017972">
    <property type="entry name" value="Cyt_P450_CS"/>
</dbReference>
<dbReference type="EMBL" id="QPFP01000001">
    <property type="protein sequence ID" value="TEB40013.1"/>
    <property type="molecule type" value="Genomic_DNA"/>
</dbReference>
<comment type="similarity">
    <text evidence="3 10">Belongs to the cytochrome P450 family.</text>
</comment>
<evidence type="ECO:0000256" key="9">
    <source>
        <dbReference type="PIRSR" id="PIRSR602401-1"/>
    </source>
</evidence>
<keyword evidence="13" id="KW-1185">Reference proteome</keyword>
<sequence length="523" mass="59398">MIDLLHYPVTVTGVLLFAHFVLRRFLSRSSRLPLPPGPKGYPIIGNILEIGQQEQPWVVYSDIAKEYGDMFMLKSLGTNVLVLSSHKVANELLEQRSTIYSGRPYLPMLCGQFYHRMKYDEYFANAQYGPVWRRRRRAFHQHLNPTVVHHHHHIIFGEAVQLLQDLAISPDRFRRHVQHYINRVIFRSFYGVKIAEQDDPYITLGMKTMEGFIECGVPGTFLVDMIPALKYVPDWFPGTGWKRVAEYYRQIAADARQEPWNNVVEKMKEGVAEPSIASAMIESMSPVGSPAREQEEDDARDALGVGYVAGSDTTLAAALTFVLLMAKHPEVQKKAQDELDSVVGIGQLPSFEDKPKLIYIEAILRETMRWLRMVPLGLPHATTEEDIYNGYVIPEGTIVVANIYHMLNDPAAYDNPSEFIPERHIKDGKIDKDVLDPYAVFGFGRRICPGRHMALDTLYTLISSTLSMFDVSAPKDEDGNPSVKYSYPTRGAVISPNPFDCVIRPRSARHDEFLRTLDPSTKD</sequence>
<dbReference type="PROSITE" id="PS00086">
    <property type="entry name" value="CYTOCHROME_P450"/>
    <property type="match status" value="1"/>
</dbReference>
<dbReference type="SUPFAM" id="SSF48264">
    <property type="entry name" value="Cytochrome P450"/>
    <property type="match status" value="1"/>
</dbReference>
<dbReference type="GO" id="GO:0004497">
    <property type="term" value="F:monooxygenase activity"/>
    <property type="evidence" value="ECO:0007669"/>
    <property type="project" value="UniProtKB-KW"/>
</dbReference>
<evidence type="ECO:0000256" key="8">
    <source>
        <dbReference type="ARBA" id="ARBA00023033"/>
    </source>
</evidence>
<dbReference type="InterPro" id="IPR001128">
    <property type="entry name" value="Cyt_P450"/>
</dbReference>
<dbReference type="PRINTS" id="PR00463">
    <property type="entry name" value="EP450I"/>
</dbReference>
<evidence type="ECO:0000256" key="11">
    <source>
        <dbReference type="SAM" id="Phobius"/>
    </source>
</evidence>
<dbReference type="STRING" id="71717.A0A4Y7U0Q3"/>
<organism evidence="12 13">
    <name type="scientific">Coprinellus micaceus</name>
    <name type="common">Glistening ink-cap mushroom</name>
    <name type="synonym">Coprinus micaceus</name>
    <dbReference type="NCBI Taxonomy" id="71717"/>
    <lineage>
        <taxon>Eukaryota</taxon>
        <taxon>Fungi</taxon>
        <taxon>Dikarya</taxon>
        <taxon>Basidiomycota</taxon>
        <taxon>Agaricomycotina</taxon>
        <taxon>Agaricomycetes</taxon>
        <taxon>Agaricomycetidae</taxon>
        <taxon>Agaricales</taxon>
        <taxon>Agaricineae</taxon>
        <taxon>Psathyrellaceae</taxon>
        <taxon>Coprinellus</taxon>
    </lineage>
</organism>
<dbReference type="OrthoDB" id="2789670at2759"/>
<evidence type="ECO:0000256" key="5">
    <source>
        <dbReference type="ARBA" id="ARBA00022723"/>
    </source>
</evidence>
<evidence type="ECO:0000256" key="1">
    <source>
        <dbReference type="ARBA" id="ARBA00001971"/>
    </source>
</evidence>
<dbReference type="CDD" id="cd11065">
    <property type="entry name" value="CYP64-like"/>
    <property type="match status" value="1"/>
</dbReference>
<evidence type="ECO:0000256" key="3">
    <source>
        <dbReference type="ARBA" id="ARBA00010617"/>
    </source>
</evidence>
<accession>A0A4Y7U0Q3</accession>
<keyword evidence="5 9" id="KW-0479">Metal-binding</keyword>
<dbReference type="InterPro" id="IPR050364">
    <property type="entry name" value="Cytochrome_P450_fung"/>
</dbReference>
<dbReference type="PANTHER" id="PTHR46300:SF7">
    <property type="entry name" value="P450, PUTATIVE (EUROFUNG)-RELATED"/>
    <property type="match status" value="1"/>
</dbReference>
<keyword evidence="4 9" id="KW-0349">Heme</keyword>
<dbReference type="Pfam" id="PF00067">
    <property type="entry name" value="p450"/>
    <property type="match status" value="1"/>
</dbReference>
<dbReference type="PANTHER" id="PTHR46300">
    <property type="entry name" value="P450, PUTATIVE (EUROFUNG)-RELATED-RELATED"/>
    <property type="match status" value="1"/>
</dbReference>
<gene>
    <name evidence="12" type="ORF">FA13DRAFT_46937</name>
</gene>
<reference evidence="12 13" key="1">
    <citation type="journal article" date="2019" name="Nat. Ecol. Evol.">
        <title>Megaphylogeny resolves global patterns of mushroom evolution.</title>
        <authorList>
            <person name="Varga T."/>
            <person name="Krizsan K."/>
            <person name="Foldi C."/>
            <person name="Dima B."/>
            <person name="Sanchez-Garcia M."/>
            <person name="Sanchez-Ramirez S."/>
            <person name="Szollosi G.J."/>
            <person name="Szarkandi J.G."/>
            <person name="Papp V."/>
            <person name="Albert L."/>
            <person name="Andreopoulos W."/>
            <person name="Angelini C."/>
            <person name="Antonin V."/>
            <person name="Barry K.W."/>
            <person name="Bougher N.L."/>
            <person name="Buchanan P."/>
            <person name="Buyck B."/>
            <person name="Bense V."/>
            <person name="Catcheside P."/>
            <person name="Chovatia M."/>
            <person name="Cooper J."/>
            <person name="Damon W."/>
            <person name="Desjardin D."/>
            <person name="Finy P."/>
            <person name="Geml J."/>
            <person name="Haridas S."/>
            <person name="Hughes K."/>
            <person name="Justo A."/>
            <person name="Karasinski D."/>
            <person name="Kautmanova I."/>
            <person name="Kiss B."/>
            <person name="Kocsube S."/>
            <person name="Kotiranta H."/>
            <person name="LaButti K.M."/>
            <person name="Lechner B.E."/>
            <person name="Liimatainen K."/>
            <person name="Lipzen A."/>
            <person name="Lukacs Z."/>
            <person name="Mihaltcheva S."/>
            <person name="Morgado L.N."/>
            <person name="Niskanen T."/>
            <person name="Noordeloos M.E."/>
            <person name="Ohm R.A."/>
            <person name="Ortiz-Santana B."/>
            <person name="Ovrebo C."/>
            <person name="Racz N."/>
            <person name="Riley R."/>
            <person name="Savchenko A."/>
            <person name="Shiryaev A."/>
            <person name="Soop K."/>
            <person name="Spirin V."/>
            <person name="Szebenyi C."/>
            <person name="Tomsovsky M."/>
            <person name="Tulloss R.E."/>
            <person name="Uehling J."/>
            <person name="Grigoriev I.V."/>
            <person name="Vagvolgyi C."/>
            <person name="Papp T."/>
            <person name="Martin F.M."/>
            <person name="Miettinen O."/>
            <person name="Hibbett D.S."/>
            <person name="Nagy L.G."/>
        </authorList>
    </citation>
    <scope>NUCLEOTIDE SEQUENCE [LARGE SCALE GENOMIC DNA]</scope>
    <source>
        <strain evidence="12 13">FP101781</strain>
    </source>
</reference>
<comment type="pathway">
    <text evidence="2">Secondary metabolite biosynthesis.</text>
</comment>
<comment type="cofactor">
    <cofactor evidence="1 9">
        <name>heme</name>
        <dbReference type="ChEBI" id="CHEBI:30413"/>
    </cofactor>
</comment>
<evidence type="ECO:0000313" key="13">
    <source>
        <dbReference type="Proteomes" id="UP000298030"/>
    </source>
</evidence>
<dbReference type="AlphaFoldDB" id="A0A4Y7U0Q3"/>
<keyword evidence="8 10" id="KW-0503">Monooxygenase</keyword>
<evidence type="ECO:0000256" key="4">
    <source>
        <dbReference type="ARBA" id="ARBA00022617"/>
    </source>
</evidence>
<dbReference type="InterPro" id="IPR036396">
    <property type="entry name" value="Cyt_P450_sf"/>
</dbReference>
<feature type="transmembrane region" description="Helical" evidence="11">
    <location>
        <begin position="6"/>
        <end position="22"/>
    </location>
</feature>
<evidence type="ECO:0000313" key="12">
    <source>
        <dbReference type="EMBL" id="TEB40013.1"/>
    </source>
</evidence>
<name>A0A4Y7U0Q3_COPMI</name>
<keyword evidence="6 10" id="KW-0560">Oxidoreductase</keyword>
<dbReference type="GO" id="GO:0016705">
    <property type="term" value="F:oxidoreductase activity, acting on paired donors, with incorporation or reduction of molecular oxygen"/>
    <property type="evidence" value="ECO:0007669"/>
    <property type="project" value="InterPro"/>
</dbReference>
<protein>
    <submittedName>
        <fullName evidence="12">Cytochrome P450</fullName>
    </submittedName>
</protein>
<keyword evidence="11" id="KW-0472">Membrane</keyword>
<dbReference type="Proteomes" id="UP000298030">
    <property type="component" value="Unassembled WGS sequence"/>
</dbReference>
<dbReference type="GO" id="GO:0020037">
    <property type="term" value="F:heme binding"/>
    <property type="evidence" value="ECO:0007669"/>
    <property type="project" value="InterPro"/>
</dbReference>
<dbReference type="InterPro" id="IPR002401">
    <property type="entry name" value="Cyt_P450_E_grp-I"/>
</dbReference>
<proteinExistence type="inferred from homology"/>
<keyword evidence="7 9" id="KW-0408">Iron</keyword>
<evidence type="ECO:0000256" key="6">
    <source>
        <dbReference type="ARBA" id="ARBA00023002"/>
    </source>
</evidence>
<keyword evidence="11" id="KW-1133">Transmembrane helix</keyword>
<dbReference type="Gene3D" id="1.10.630.10">
    <property type="entry name" value="Cytochrome P450"/>
    <property type="match status" value="1"/>
</dbReference>
<comment type="caution">
    <text evidence="12">The sequence shown here is derived from an EMBL/GenBank/DDBJ whole genome shotgun (WGS) entry which is preliminary data.</text>
</comment>